<accession>A0A437QI30</accession>
<dbReference type="GO" id="GO:0055085">
    <property type="term" value="P:transmembrane transport"/>
    <property type="evidence" value="ECO:0007669"/>
    <property type="project" value="InterPro"/>
</dbReference>
<feature type="transmembrane region" description="Helical" evidence="7">
    <location>
        <begin position="103"/>
        <end position="130"/>
    </location>
</feature>
<comment type="similarity">
    <text evidence="7">Belongs to the binding-protein-dependent transport system permease family.</text>
</comment>
<dbReference type="RefSeq" id="WP_127768253.1">
    <property type="nucleotide sequence ID" value="NZ_SADE01000004.1"/>
</dbReference>
<evidence type="ECO:0000256" key="5">
    <source>
        <dbReference type="ARBA" id="ARBA00022989"/>
    </source>
</evidence>
<gene>
    <name evidence="9" type="ORF">EOI86_24250</name>
</gene>
<dbReference type="CDD" id="cd06261">
    <property type="entry name" value="TM_PBP2"/>
    <property type="match status" value="1"/>
</dbReference>
<keyword evidence="10" id="KW-1185">Reference proteome</keyword>
<feature type="transmembrane region" description="Helical" evidence="7">
    <location>
        <begin position="295"/>
        <end position="321"/>
    </location>
</feature>
<dbReference type="Gene3D" id="1.10.3720.10">
    <property type="entry name" value="MetI-like"/>
    <property type="match status" value="1"/>
</dbReference>
<name>A0A437QI30_9PROT</name>
<dbReference type="SUPFAM" id="SSF161098">
    <property type="entry name" value="MetI-like"/>
    <property type="match status" value="1"/>
</dbReference>
<evidence type="ECO:0000313" key="10">
    <source>
        <dbReference type="Proteomes" id="UP000287447"/>
    </source>
</evidence>
<proteinExistence type="inferred from homology"/>
<dbReference type="Proteomes" id="UP000287447">
    <property type="component" value="Unassembled WGS sequence"/>
</dbReference>
<keyword evidence="5 7" id="KW-1133">Transmembrane helix</keyword>
<evidence type="ECO:0000256" key="4">
    <source>
        <dbReference type="ARBA" id="ARBA00022692"/>
    </source>
</evidence>
<protein>
    <submittedName>
        <fullName evidence="9">ABC transporter permease</fullName>
    </submittedName>
</protein>
<dbReference type="OrthoDB" id="7834831at2"/>
<feature type="transmembrane region" description="Helical" evidence="7">
    <location>
        <begin position="191"/>
        <end position="209"/>
    </location>
</feature>
<reference evidence="10" key="1">
    <citation type="submission" date="2019-01" db="EMBL/GenBank/DDBJ databases">
        <title>Gri0909 isolated from a small marine red alga.</title>
        <authorList>
            <person name="Kim J."/>
            <person name="Jeong S.E."/>
            <person name="Jeon C.O."/>
        </authorList>
    </citation>
    <scope>NUCLEOTIDE SEQUENCE [LARGE SCALE GENOMIC DNA]</scope>
    <source>
        <strain evidence="10">Gri0909</strain>
    </source>
</reference>
<evidence type="ECO:0000256" key="7">
    <source>
        <dbReference type="RuleBase" id="RU363032"/>
    </source>
</evidence>
<keyword evidence="4 7" id="KW-0812">Transmembrane</keyword>
<evidence type="ECO:0000259" key="8">
    <source>
        <dbReference type="PROSITE" id="PS50928"/>
    </source>
</evidence>
<dbReference type="AlphaFoldDB" id="A0A437QI30"/>
<dbReference type="InterPro" id="IPR035906">
    <property type="entry name" value="MetI-like_sf"/>
</dbReference>
<feature type="transmembrane region" description="Helical" evidence="7">
    <location>
        <begin position="249"/>
        <end position="275"/>
    </location>
</feature>
<dbReference type="Pfam" id="PF00528">
    <property type="entry name" value="BPD_transp_1"/>
    <property type="match status" value="1"/>
</dbReference>
<comment type="subcellular location">
    <subcellularLocation>
        <location evidence="1 7">Cell membrane</location>
        <topology evidence="1 7">Multi-pass membrane protein</topology>
    </subcellularLocation>
</comment>
<comment type="caution">
    <text evidence="9">The sequence shown here is derived from an EMBL/GenBank/DDBJ whole genome shotgun (WGS) entry which is preliminary data.</text>
</comment>
<evidence type="ECO:0000313" key="9">
    <source>
        <dbReference type="EMBL" id="RVU34223.1"/>
    </source>
</evidence>
<evidence type="ECO:0000256" key="2">
    <source>
        <dbReference type="ARBA" id="ARBA00022448"/>
    </source>
</evidence>
<dbReference type="PANTHER" id="PTHR43163:SF9">
    <property type="entry name" value="ABC TRANSPORTER PERMEASE PROTEIN"/>
    <property type="match status" value="1"/>
</dbReference>
<dbReference type="Pfam" id="PF19300">
    <property type="entry name" value="BPD_transp_1_N"/>
    <property type="match status" value="1"/>
</dbReference>
<feature type="domain" description="ABC transmembrane type-1" evidence="8">
    <location>
        <begin position="103"/>
        <end position="318"/>
    </location>
</feature>
<keyword evidence="2 7" id="KW-0813">Transport</keyword>
<dbReference type="GO" id="GO:0005886">
    <property type="term" value="C:plasma membrane"/>
    <property type="evidence" value="ECO:0007669"/>
    <property type="project" value="UniProtKB-SubCell"/>
</dbReference>
<dbReference type="PROSITE" id="PS50928">
    <property type="entry name" value="ABC_TM1"/>
    <property type="match status" value="1"/>
</dbReference>
<keyword evidence="6 7" id="KW-0472">Membrane</keyword>
<dbReference type="InterPro" id="IPR000515">
    <property type="entry name" value="MetI-like"/>
</dbReference>
<evidence type="ECO:0000256" key="6">
    <source>
        <dbReference type="ARBA" id="ARBA00023136"/>
    </source>
</evidence>
<evidence type="ECO:0000256" key="1">
    <source>
        <dbReference type="ARBA" id="ARBA00004651"/>
    </source>
</evidence>
<keyword evidence="3" id="KW-1003">Cell membrane</keyword>
<feature type="transmembrane region" description="Helical" evidence="7">
    <location>
        <begin position="142"/>
        <end position="171"/>
    </location>
</feature>
<evidence type="ECO:0000256" key="3">
    <source>
        <dbReference type="ARBA" id="ARBA00022475"/>
    </source>
</evidence>
<dbReference type="EMBL" id="SADE01000004">
    <property type="protein sequence ID" value="RVU34223.1"/>
    <property type="molecule type" value="Genomic_DNA"/>
</dbReference>
<dbReference type="PANTHER" id="PTHR43163">
    <property type="entry name" value="DIPEPTIDE TRANSPORT SYSTEM PERMEASE PROTEIN DPPB-RELATED"/>
    <property type="match status" value="1"/>
</dbReference>
<feature type="transmembrane region" description="Helical" evidence="7">
    <location>
        <begin position="12"/>
        <end position="33"/>
    </location>
</feature>
<organism evidence="9 10">
    <name type="scientific">Hwanghaeella grinnelliae</name>
    <dbReference type="NCBI Taxonomy" id="2500179"/>
    <lineage>
        <taxon>Bacteria</taxon>
        <taxon>Pseudomonadati</taxon>
        <taxon>Pseudomonadota</taxon>
        <taxon>Alphaproteobacteria</taxon>
        <taxon>Rhodospirillales</taxon>
        <taxon>Rhodospirillaceae</taxon>
        <taxon>Hwanghaeella</taxon>
    </lineage>
</organism>
<dbReference type="InterPro" id="IPR045621">
    <property type="entry name" value="BPD_transp_1_N"/>
</dbReference>
<sequence>MNRSTKILRYVLRRLMQGIPIIIAIIVLNFFLLNMAEGDAVDVLAGEAGSATPEYMAELRAKFGLDQPLPVQLMVYLKNVALLDLGYSFRHDMPVAQLILDRFWPTLLLMTCTILTAVGFGILLGLLAAINLNTWKDTAISIFALITYATPLFWVGLMMIVVFSINLGWFPTSGMENIAAFYEGWDRVWDIAHHLVLPTITLSLFYLALYTRMMRASMLEQYGQDYVVTAKAKGLTERRITFVHVLRNALLPVVTMAGVQVGALIGGSVIVESVFAWPGLGMLAFESLFARDLNLLLGIFMISSVLVVVVNLIVDVIYSFLDPRIEVA</sequence>